<evidence type="ECO:0000313" key="2">
    <source>
        <dbReference type="Proteomes" id="UP000827986"/>
    </source>
</evidence>
<gene>
    <name evidence="1" type="ORF">KIL84_015617</name>
</gene>
<protein>
    <submittedName>
        <fullName evidence="1">Uncharacterized protein</fullName>
    </submittedName>
</protein>
<sequence>MVTSPQGHPTQSFNKEMLEGCQTHQSLKAPMGACEQSSQLLGGGHSAGTLPWFPHFRGSLTHSSYPTNSSLVQLLPCSPGGFFKRTKPFPKTKFLKIPIKSALPIFPVMTGVEGCHPGCPCLQPLSEDSGLPTGSLLTTHLTLVLSPWAAPSVQFPAVLYQGTSPSRLSWFY</sequence>
<accession>A0A9D3WST9</accession>
<evidence type="ECO:0000313" key="1">
    <source>
        <dbReference type="EMBL" id="KAH1166445.1"/>
    </source>
</evidence>
<dbReference type="Proteomes" id="UP000827986">
    <property type="component" value="Unassembled WGS sequence"/>
</dbReference>
<dbReference type="AlphaFoldDB" id="A0A9D3WST9"/>
<name>A0A9D3WST9_9SAUR</name>
<keyword evidence="2" id="KW-1185">Reference proteome</keyword>
<organism evidence="1 2">
    <name type="scientific">Mauremys mutica</name>
    <name type="common">yellowpond turtle</name>
    <dbReference type="NCBI Taxonomy" id="74926"/>
    <lineage>
        <taxon>Eukaryota</taxon>
        <taxon>Metazoa</taxon>
        <taxon>Chordata</taxon>
        <taxon>Craniata</taxon>
        <taxon>Vertebrata</taxon>
        <taxon>Euteleostomi</taxon>
        <taxon>Archelosauria</taxon>
        <taxon>Testudinata</taxon>
        <taxon>Testudines</taxon>
        <taxon>Cryptodira</taxon>
        <taxon>Durocryptodira</taxon>
        <taxon>Testudinoidea</taxon>
        <taxon>Geoemydidae</taxon>
        <taxon>Geoemydinae</taxon>
        <taxon>Mauremys</taxon>
    </lineage>
</organism>
<dbReference type="EMBL" id="JAHDVG010000487">
    <property type="protein sequence ID" value="KAH1166445.1"/>
    <property type="molecule type" value="Genomic_DNA"/>
</dbReference>
<comment type="caution">
    <text evidence="1">The sequence shown here is derived from an EMBL/GenBank/DDBJ whole genome shotgun (WGS) entry which is preliminary data.</text>
</comment>
<proteinExistence type="predicted"/>
<reference evidence="1" key="1">
    <citation type="submission" date="2021-09" db="EMBL/GenBank/DDBJ databases">
        <title>The genome of Mauremys mutica provides insights into the evolution of semi-aquatic lifestyle.</title>
        <authorList>
            <person name="Gong S."/>
            <person name="Gao Y."/>
        </authorList>
    </citation>
    <scope>NUCLEOTIDE SEQUENCE</scope>
    <source>
        <strain evidence="1">MM-2020</strain>
        <tissue evidence="1">Muscle</tissue>
    </source>
</reference>